<evidence type="ECO:0000256" key="4">
    <source>
        <dbReference type="PROSITE-ProRule" id="PRU00354"/>
    </source>
</evidence>
<dbReference type="PANTHER" id="PTHR43317">
    <property type="entry name" value="THERMOSPERMINE SYNTHASE ACAULIS5"/>
    <property type="match status" value="1"/>
</dbReference>
<dbReference type="Gene3D" id="2.30.140.10">
    <property type="entry name" value="Spermidine synthase, tetramerisation domain"/>
    <property type="match status" value="1"/>
</dbReference>
<dbReference type="InterPro" id="IPR030374">
    <property type="entry name" value="PABS"/>
</dbReference>
<evidence type="ECO:0000259" key="5">
    <source>
        <dbReference type="PROSITE" id="PS51006"/>
    </source>
</evidence>
<dbReference type="GO" id="GO:0006596">
    <property type="term" value="P:polyamine biosynthetic process"/>
    <property type="evidence" value="ECO:0007669"/>
    <property type="project" value="UniProtKB-UniRule"/>
</dbReference>
<protein>
    <recommendedName>
        <fullName evidence="5">PABS domain-containing protein</fullName>
    </recommendedName>
</protein>
<proteinExistence type="inferred from homology"/>
<dbReference type="AlphaFoldDB" id="A0ABD3QCY1"/>
<keyword evidence="2 4" id="KW-0808">Transferase</keyword>
<dbReference type="InterPro" id="IPR001045">
    <property type="entry name" value="Spermi_synthase"/>
</dbReference>
<dbReference type="HAMAP" id="MF_00198">
    <property type="entry name" value="Spermidine_synth"/>
    <property type="match status" value="1"/>
</dbReference>
<evidence type="ECO:0000256" key="3">
    <source>
        <dbReference type="ARBA" id="ARBA00023115"/>
    </source>
</evidence>
<dbReference type="PANTHER" id="PTHR43317:SF1">
    <property type="entry name" value="THERMOSPERMINE SYNTHASE ACAULIS5"/>
    <property type="match status" value="1"/>
</dbReference>
<dbReference type="SUPFAM" id="SSF53335">
    <property type="entry name" value="S-adenosyl-L-methionine-dependent methyltransferases"/>
    <property type="match status" value="1"/>
</dbReference>
<feature type="domain" description="PABS" evidence="5">
    <location>
        <begin position="81"/>
        <end position="341"/>
    </location>
</feature>
<dbReference type="Proteomes" id="UP001516023">
    <property type="component" value="Unassembled WGS sequence"/>
</dbReference>
<comment type="similarity">
    <text evidence="1">Belongs to the spermidine/spermine synthase family.</text>
</comment>
<comment type="caution">
    <text evidence="6">The sequence shown here is derived from an EMBL/GenBank/DDBJ whole genome shotgun (WGS) entry which is preliminary data.</text>
</comment>
<organism evidence="6 7">
    <name type="scientific">Cyclotella cryptica</name>
    <dbReference type="NCBI Taxonomy" id="29204"/>
    <lineage>
        <taxon>Eukaryota</taxon>
        <taxon>Sar</taxon>
        <taxon>Stramenopiles</taxon>
        <taxon>Ochrophyta</taxon>
        <taxon>Bacillariophyta</taxon>
        <taxon>Coscinodiscophyceae</taxon>
        <taxon>Thalassiosirophycidae</taxon>
        <taxon>Stephanodiscales</taxon>
        <taxon>Stephanodiscaceae</taxon>
        <taxon>Cyclotella</taxon>
    </lineage>
</organism>
<keyword evidence="7" id="KW-1185">Reference proteome</keyword>
<accession>A0ABD3QCY1</accession>
<sequence length="434" mass="47896">MSYGDEKYDIVGPSGTIDMHQNVSKNSASFSTIFITLYLFSTTIDTASSFAPRHQTTAPPPTITMADSNDTATSHQRAKSAFKYVEDVAPGLKLEMDLHTIHHTSISQYQQVQVIDSYFGRTLVTDGKTQSAEHDEFVYHESLVHPALFWSALLSGNGGPKSVFIGGGGELATAREVLRHTSVERCVMVDIDPVVVEVCTKYLPEWGGQAVLSHPKMTYIVGDAHQYLMETTETFDVIIMDISDPVEAGPGIALYTQEFYRRAAELLSKECGVFVTQAGSADFVPHPHAFPEGNGGEEEERETCCFSPIKNTLATVFDHAIPYSCPVASFGEDWGFVLAFNGPSSKARELTDLPPETIDSLITERIRLVPGVPVHRYRSKGVKRATMGNEEGGEVLKHYDGVSHRRLFALSKPLREAMKSDERIMTVANPIFMY</sequence>
<dbReference type="InterPro" id="IPR029063">
    <property type="entry name" value="SAM-dependent_MTases_sf"/>
</dbReference>
<feature type="active site" description="Proton acceptor" evidence="4">
    <location>
        <position position="241"/>
    </location>
</feature>
<dbReference type="InterPro" id="IPR037163">
    <property type="entry name" value="Spermidine_synt_N_sf"/>
</dbReference>
<evidence type="ECO:0000313" key="7">
    <source>
        <dbReference type="Proteomes" id="UP001516023"/>
    </source>
</evidence>
<dbReference type="EMBL" id="JABMIG020000050">
    <property type="protein sequence ID" value="KAL3797972.1"/>
    <property type="molecule type" value="Genomic_DNA"/>
</dbReference>
<keyword evidence="3 4" id="KW-0620">Polyamine biosynthesis</keyword>
<dbReference type="PROSITE" id="PS51006">
    <property type="entry name" value="PABS_2"/>
    <property type="match status" value="1"/>
</dbReference>
<gene>
    <name evidence="6" type="ORF">HJC23_013210</name>
</gene>
<evidence type="ECO:0000256" key="1">
    <source>
        <dbReference type="ARBA" id="ARBA00007867"/>
    </source>
</evidence>
<dbReference type="CDD" id="cd02440">
    <property type="entry name" value="AdoMet_MTases"/>
    <property type="match status" value="1"/>
</dbReference>
<reference evidence="6 7" key="1">
    <citation type="journal article" date="2020" name="G3 (Bethesda)">
        <title>Improved Reference Genome for Cyclotella cryptica CCMP332, a Model for Cell Wall Morphogenesis, Salinity Adaptation, and Lipid Production in Diatoms (Bacillariophyta).</title>
        <authorList>
            <person name="Roberts W.R."/>
            <person name="Downey K.M."/>
            <person name="Ruck E.C."/>
            <person name="Traller J.C."/>
            <person name="Alverson A.J."/>
        </authorList>
    </citation>
    <scope>NUCLEOTIDE SEQUENCE [LARGE SCALE GENOMIC DNA]</scope>
    <source>
        <strain evidence="6 7">CCMP332</strain>
    </source>
</reference>
<name>A0ABD3QCY1_9STRA</name>
<evidence type="ECO:0000256" key="2">
    <source>
        <dbReference type="ARBA" id="ARBA00022679"/>
    </source>
</evidence>
<dbReference type="Gene3D" id="3.40.50.150">
    <property type="entry name" value="Vaccinia Virus protein VP39"/>
    <property type="match status" value="1"/>
</dbReference>
<evidence type="ECO:0000313" key="6">
    <source>
        <dbReference type="EMBL" id="KAL3797972.1"/>
    </source>
</evidence>
<dbReference type="GO" id="GO:0010487">
    <property type="term" value="F:thermospermine synthase activity"/>
    <property type="evidence" value="ECO:0007669"/>
    <property type="project" value="UniProtKB-ARBA"/>
</dbReference>
<dbReference type="Pfam" id="PF01564">
    <property type="entry name" value="Spermine_synth"/>
    <property type="match status" value="1"/>
</dbReference>